<evidence type="ECO:0000259" key="4">
    <source>
        <dbReference type="PROSITE" id="PS51800"/>
    </source>
</evidence>
<keyword evidence="2" id="KW-0863">Zinc-finger</keyword>
<dbReference type="PROSITE" id="PS51800">
    <property type="entry name" value="ZF_CHHC_U11_48K"/>
    <property type="match status" value="1"/>
</dbReference>
<evidence type="ECO:0000256" key="3">
    <source>
        <dbReference type="ARBA" id="ARBA00022833"/>
    </source>
</evidence>
<dbReference type="EMBL" id="JARKHS020023860">
    <property type="protein sequence ID" value="KAK8768483.1"/>
    <property type="molecule type" value="Genomic_DNA"/>
</dbReference>
<dbReference type="SUPFAM" id="SSF57667">
    <property type="entry name" value="beta-beta-alpha zinc fingers"/>
    <property type="match status" value="1"/>
</dbReference>
<gene>
    <name evidence="5" type="ORF">V5799_015052</name>
</gene>
<reference evidence="5 6" key="1">
    <citation type="journal article" date="2023" name="Arcadia Sci">
        <title>De novo assembly of a long-read Amblyomma americanum tick genome.</title>
        <authorList>
            <person name="Chou S."/>
            <person name="Poskanzer K.E."/>
            <person name="Rollins M."/>
            <person name="Thuy-Boun P.S."/>
        </authorList>
    </citation>
    <scope>NUCLEOTIDE SEQUENCE [LARGE SCALE GENOMIC DNA]</scope>
    <source>
        <strain evidence="5">F_SG_1</strain>
        <tissue evidence="5">Salivary glands</tissue>
    </source>
</reference>
<dbReference type="InterPro" id="IPR022776">
    <property type="entry name" value="TRM13/UPF0224_CHHC_Znf_dom"/>
</dbReference>
<keyword evidence="1" id="KW-0479">Metal-binding</keyword>
<dbReference type="InterPro" id="IPR036236">
    <property type="entry name" value="Znf_C2H2_sf"/>
</dbReference>
<dbReference type="Pfam" id="PF05253">
    <property type="entry name" value="zf-U11-48K"/>
    <property type="match status" value="1"/>
</dbReference>
<dbReference type="GO" id="GO:0008270">
    <property type="term" value="F:zinc ion binding"/>
    <property type="evidence" value="ECO:0007669"/>
    <property type="project" value="UniProtKB-KW"/>
</dbReference>
<evidence type="ECO:0000313" key="6">
    <source>
        <dbReference type="Proteomes" id="UP001321473"/>
    </source>
</evidence>
<name>A0AAQ4E193_AMBAM</name>
<proteinExistence type="predicted"/>
<feature type="domain" description="CHHC U11-48K-type" evidence="4">
    <location>
        <begin position="88"/>
        <end position="113"/>
    </location>
</feature>
<evidence type="ECO:0000256" key="2">
    <source>
        <dbReference type="ARBA" id="ARBA00022771"/>
    </source>
</evidence>
<keyword evidence="3" id="KW-0862">Zinc</keyword>
<organism evidence="5 6">
    <name type="scientific">Amblyomma americanum</name>
    <name type="common">Lone star tick</name>
    <dbReference type="NCBI Taxonomy" id="6943"/>
    <lineage>
        <taxon>Eukaryota</taxon>
        <taxon>Metazoa</taxon>
        <taxon>Ecdysozoa</taxon>
        <taxon>Arthropoda</taxon>
        <taxon>Chelicerata</taxon>
        <taxon>Arachnida</taxon>
        <taxon>Acari</taxon>
        <taxon>Parasitiformes</taxon>
        <taxon>Ixodida</taxon>
        <taxon>Ixodoidea</taxon>
        <taxon>Ixodidae</taxon>
        <taxon>Amblyomminae</taxon>
        <taxon>Amblyomma</taxon>
    </lineage>
</organism>
<dbReference type="AlphaFoldDB" id="A0AAQ4E193"/>
<evidence type="ECO:0000313" key="5">
    <source>
        <dbReference type="EMBL" id="KAK8768483.1"/>
    </source>
</evidence>
<accession>A0AAQ4E193</accession>
<protein>
    <recommendedName>
        <fullName evidence="4">CHHC U11-48K-type domain-containing protein</fullName>
    </recommendedName>
</protein>
<keyword evidence="6" id="KW-1185">Reference proteome</keyword>
<evidence type="ECO:0000256" key="1">
    <source>
        <dbReference type="ARBA" id="ARBA00022723"/>
    </source>
</evidence>
<feature type="non-terminal residue" evidence="5">
    <location>
        <position position="113"/>
    </location>
</feature>
<comment type="caution">
    <text evidence="5">The sequence shown here is derived from an EMBL/GenBank/DDBJ whole genome shotgun (WGS) entry which is preliminary data.</text>
</comment>
<sequence length="113" mass="12527">MVRNKAFCIFKAKSDAARAESQHFTRASTSLAALAARVKCTLARARGGNLVGVSGLCKLVASCSGKSLSPVLRETMALYRERRRREFLVTCPFNPAHQVKNGRFQIHIMKCEK</sequence>
<dbReference type="Proteomes" id="UP001321473">
    <property type="component" value="Unassembled WGS sequence"/>
</dbReference>